<dbReference type="Pfam" id="PF08308">
    <property type="entry name" value="PEGA"/>
    <property type="match status" value="1"/>
</dbReference>
<evidence type="ECO:0000313" key="2">
    <source>
        <dbReference type="EMBL" id="TXD31700.1"/>
    </source>
</evidence>
<dbReference type="InterPro" id="IPR013229">
    <property type="entry name" value="PEGA"/>
</dbReference>
<comment type="caution">
    <text evidence="2">The sequence shown here is derived from an EMBL/GenBank/DDBJ whole genome shotgun (WGS) entry which is preliminary data.</text>
</comment>
<dbReference type="RefSeq" id="WP_146977400.1">
    <property type="nucleotide sequence ID" value="NZ_VOSL01000146.1"/>
</dbReference>
<dbReference type="Gene3D" id="1.25.40.10">
    <property type="entry name" value="Tetratricopeptide repeat domain"/>
    <property type="match status" value="1"/>
</dbReference>
<organism evidence="2 3">
    <name type="scientific">Lujinxingia vulgaris</name>
    <dbReference type="NCBI Taxonomy" id="2600176"/>
    <lineage>
        <taxon>Bacteria</taxon>
        <taxon>Deltaproteobacteria</taxon>
        <taxon>Bradymonadales</taxon>
        <taxon>Lujinxingiaceae</taxon>
        <taxon>Lujinxingia</taxon>
    </lineage>
</organism>
<proteinExistence type="predicted"/>
<protein>
    <submittedName>
        <fullName evidence="2">PEGA domain-containing protein</fullName>
    </submittedName>
</protein>
<dbReference type="OrthoDB" id="5497297at2"/>
<gene>
    <name evidence="2" type="ORF">FRC96_20555</name>
</gene>
<sequence>MVVFRSDAPGAFWRALVGLCLVVGALALSSPVMAQGMSMLETIRAANDAFESEDYQTAYDLYSEAYEQLPEPTILYRMGQAAENLGMYREAIDHYTTYLDEGQDIEFIGRIAEVVPMLREKVPAILDVSSEPAGAAIVAVDAEGGEQELGVTPAQVDVGPGEVTVVLRAEGYEEAIWQENAEAEGSYTWAPVLVEAAPVLVAQDDVSDVQGEGGTLGTWGWTTTGLGVAALATGGVFTLLQNGTTEEVNSYDKQAAGASREELEGLKSDATGYFQTARAAYIAGGVLTAAGVGMLIYNATQGEEASEEGLSFEGGVSPDGGFVGLRGRF</sequence>
<name>A0A5C6X593_9DELT</name>
<dbReference type="InterPro" id="IPR011990">
    <property type="entry name" value="TPR-like_helical_dom_sf"/>
</dbReference>
<dbReference type="Proteomes" id="UP000321046">
    <property type="component" value="Unassembled WGS sequence"/>
</dbReference>
<evidence type="ECO:0000313" key="3">
    <source>
        <dbReference type="Proteomes" id="UP000321046"/>
    </source>
</evidence>
<reference evidence="2 3" key="1">
    <citation type="submission" date="2019-08" db="EMBL/GenBank/DDBJ databases">
        <title>Bradymonadales sp. TMQ2.</title>
        <authorList>
            <person name="Liang Q."/>
        </authorList>
    </citation>
    <scope>NUCLEOTIDE SEQUENCE [LARGE SCALE GENOMIC DNA]</scope>
    <source>
        <strain evidence="2 3">TMQ2</strain>
    </source>
</reference>
<accession>A0A5C6X593</accession>
<feature type="domain" description="PEGA" evidence="1">
    <location>
        <begin position="126"/>
        <end position="175"/>
    </location>
</feature>
<dbReference type="SUPFAM" id="SSF48452">
    <property type="entry name" value="TPR-like"/>
    <property type="match status" value="1"/>
</dbReference>
<evidence type="ECO:0000259" key="1">
    <source>
        <dbReference type="Pfam" id="PF08308"/>
    </source>
</evidence>
<dbReference type="AlphaFoldDB" id="A0A5C6X593"/>
<dbReference type="EMBL" id="VOSL01000146">
    <property type="protein sequence ID" value="TXD31700.1"/>
    <property type="molecule type" value="Genomic_DNA"/>
</dbReference>